<keyword evidence="8 16" id="KW-0418">Kinase</keyword>
<sequence>MSAKWLKHRLWNTITFKVFGLTVAVLLLFSVCTYLVIYTLLPHTYTTYKQNQIDSGIDSFIDKSATLSNDEAVKALTKLQEQTNAFIMIKGESQQMLYPYIQTAVAQITKPSTLTPVTSQFLNSQTLSAGAIPIKTLSAKAPQTARTLTYNGEKAYLTAYFTPQPIDEASKVLVLLSPYVALFILIAAVGASYFYSVIITRPIRKITVSASRMAQLQLDTRIPVHSSDEIGGLAASLNSMAANLQESISELKTSNEQLQQEMIREREVEARRRELFSAVSHELKSPLTIMKGQLEGMLYKIGIYADRDAYLDKTLQVAEEMETLIADILRVARSDDWALSKSDENVSLRGMVDGLMAKYKELGLQRGVALHSSVHEDSRIRTDGGLLEKAMSNIVHNAIIYTNPGNKVVVSEAEKTGCRMIEIVNTGAHIDEMQIGRIFEPFYRLEQSRSRNTGGSGLGLYITKRILQQLGIDIQVRNTDEGVVFSLIFLQNASKAHPGSIQTPDKRAKLIDVRHILS</sequence>
<keyword evidence="13" id="KW-0812">Transmembrane</keyword>
<dbReference type="InterPro" id="IPR003661">
    <property type="entry name" value="HisK_dim/P_dom"/>
</dbReference>
<dbReference type="Pfam" id="PF00672">
    <property type="entry name" value="HAMP"/>
    <property type="match status" value="1"/>
</dbReference>
<evidence type="ECO:0000259" key="14">
    <source>
        <dbReference type="PROSITE" id="PS50109"/>
    </source>
</evidence>
<dbReference type="CDD" id="cd00075">
    <property type="entry name" value="HATPase"/>
    <property type="match status" value="1"/>
</dbReference>
<dbReference type="CDD" id="cd06225">
    <property type="entry name" value="HAMP"/>
    <property type="match status" value="1"/>
</dbReference>
<evidence type="ECO:0000256" key="6">
    <source>
        <dbReference type="ARBA" id="ARBA00022679"/>
    </source>
</evidence>
<comment type="subcellular location">
    <subcellularLocation>
        <location evidence="2">Cell membrane</location>
        <topology evidence="2">Multi-pass membrane protein</topology>
    </subcellularLocation>
</comment>
<feature type="domain" description="Histidine kinase" evidence="14">
    <location>
        <begin position="278"/>
        <end position="493"/>
    </location>
</feature>
<feature type="domain" description="HAMP" evidence="15">
    <location>
        <begin position="197"/>
        <end position="249"/>
    </location>
</feature>
<dbReference type="GO" id="GO:0016301">
    <property type="term" value="F:kinase activity"/>
    <property type="evidence" value="ECO:0007669"/>
    <property type="project" value="UniProtKB-KW"/>
</dbReference>
<dbReference type="Proteomes" id="UP001519887">
    <property type="component" value="Unassembled WGS sequence"/>
</dbReference>
<keyword evidence="5" id="KW-0597">Phosphoprotein</keyword>
<dbReference type="SUPFAM" id="SSF158472">
    <property type="entry name" value="HAMP domain-like"/>
    <property type="match status" value="1"/>
</dbReference>
<dbReference type="PANTHER" id="PTHR45453">
    <property type="entry name" value="PHOSPHATE REGULON SENSOR PROTEIN PHOR"/>
    <property type="match status" value="1"/>
</dbReference>
<dbReference type="Gene3D" id="3.30.565.10">
    <property type="entry name" value="Histidine kinase-like ATPase, C-terminal domain"/>
    <property type="match status" value="1"/>
</dbReference>
<evidence type="ECO:0000256" key="11">
    <source>
        <dbReference type="ARBA" id="ARBA00023136"/>
    </source>
</evidence>
<evidence type="ECO:0000256" key="12">
    <source>
        <dbReference type="SAM" id="Coils"/>
    </source>
</evidence>
<dbReference type="InterPro" id="IPR003660">
    <property type="entry name" value="HAMP_dom"/>
</dbReference>
<gene>
    <name evidence="16" type="ORF">K0U00_31145</name>
</gene>
<evidence type="ECO:0000256" key="5">
    <source>
        <dbReference type="ARBA" id="ARBA00022553"/>
    </source>
</evidence>
<dbReference type="EC" id="2.7.13.3" evidence="3"/>
<evidence type="ECO:0000256" key="1">
    <source>
        <dbReference type="ARBA" id="ARBA00000085"/>
    </source>
</evidence>
<evidence type="ECO:0000256" key="13">
    <source>
        <dbReference type="SAM" id="Phobius"/>
    </source>
</evidence>
<dbReference type="SUPFAM" id="SSF55874">
    <property type="entry name" value="ATPase domain of HSP90 chaperone/DNA topoisomerase II/histidine kinase"/>
    <property type="match status" value="1"/>
</dbReference>
<keyword evidence="9" id="KW-0067">ATP-binding</keyword>
<proteinExistence type="predicted"/>
<name>A0ABS7CC59_9BACL</name>
<dbReference type="PROSITE" id="PS50885">
    <property type="entry name" value="HAMP"/>
    <property type="match status" value="1"/>
</dbReference>
<keyword evidence="12" id="KW-0175">Coiled coil</keyword>
<dbReference type="InterPro" id="IPR005467">
    <property type="entry name" value="His_kinase_dom"/>
</dbReference>
<keyword evidence="10" id="KW-0902">Two-component regulatory system</keyword>
<feature type="transmembrane region" description="Helical" evidence="13">
    <location>
        <begin position="20"/>
        <end position="41"/>
    </location>
</feature>
<dbReference type="InterPro" id="IPR050351">
    <property type="entry name" value="BphY/WalK/GraS-like"/>
</dbReference>
<evidence type="ECO:0000313" key="16">
    <source>
        <dbReference type="EMBL" id="MBW7458507.1"/>
    </source>
</evidence>
<dbReference type="InterPro" id="IPR036890">
    <property type="entry name" value="HATPase_C_sf"/>
</dbReference>
<comment type="catalytic activity">
    <reaction evidence="1">
        <text>ATP + protein L-histidine = ADP + protein N-phospho-L-histidine.</text>
        <dbReference type="EC" id="2.7.13.3"/>
    </reaction>
</comment>
<dbReference type="PROSITE" id="PS50109">
    <property type="entry name" value="HIS_KIN"/>
    <property type="match status" value="1"/>
</dbReference>
<keyword evidence="6" id="KW-0808">Transferase</keyword>
<reference evidence="16 17" key="1">
    <citation type="submission" date="2021-07" db="EMBL/GenBank/DDBJ databases">
        <title>Paenibacillus radiodurans sp. nov., isolated from the southeastern edge of Tengger Desert.</title>
        <authorList>
            <person name="Zhang G."/>
        </authorList>
    </citation>
    <scope>NUCLEOTIDE SEQUENCE [LARGE SCALE GENOMIC DNA]</scope>
    <source>
        <strain evidence="16 17">CCM 7311</strain>
    </source>
</reference>
<evidence type="ECO:0000256" key="8">
    <source>
        <dbReference type="ARBA" id="ARBA00022777"/>
    </source>
</evidence>
<accession>A0ABS7CC59</accession>
<dbReference type="SMART" id="SM00387">
    <property type="entry name" value="HATPase_c"/>
    <property type="match status" value="1"/>
</dbReference>
<organism evidence="16 17">
    <name type="scientific">Paenibacillus sepulcri</name>
    <dbReference type="NCBI Taxonomy" id="359917"/>
    <lineage>
        <taxon>Bacteria</taxon>
        <taxon>Bacillati</taxon>
        <taxon>Bacillota</taxon>
        <taxon>Bacilli</taxon>
        <taxon>Bacillales</taxon>
        <taxon>Paenibacillaceae</taxon>
        <taxon>Paenibacillus</taxon>
    </lineage>
</organism>
<evidence type="ECO:0000256" key="2">
    <source>
        <dbReference type="ARBA" id="ARBA00004651"/>
    </source>
</evidence>
<dbReference type="RefSeq" id="WP_210039222.1">
    <property type="nucleotide sequence ID" value="NZ_JBHLVU010000043.1"/>
</dbReference>
<evidence type="ECO:0000256" key="4">
    <source>
        <dbReference type="ARBA" id="ARBA00022475"/>
    </source>
</evidence>
<keyword evidence="7" id="KW-0547">Nucleotide-binding</keyword>
<keyword evidence="11 13" id="KW-0472">Membrane</keyword>
<evidence type="ECO:0000256" key="9">
    <source>
        <dbReference type="ARBA" id="ARBA00022840"/>
    </source>
</evidence>
<keyword evidence="4" id="KW-1003">Cell membrane</keyword>
<dbReference type="SUPFAM" id="SSF47384">
    <property type="entry name" value="Homodimeric domain of signal transducing histidine kinase"/>
    <property type="match status" value="1"/>
</dbReference>
<evidence type="ECO:0000256" key="7">
    <source>
        <dbReference type="ARBA" id="ARBA00022741"/>
    </source>
</evidence>
<feature type="transmembrane region" description="Helical" evidence="13">
    <location>
        <begin position="172"/>
        <end position="195"/>
    </location>
</feature>
<dbReference type="Pfam" id="PF02518">
    <property type="entry name" value="HATPase_c"/>
    <property type="match status" value="1"/>
</dbReference>
<dbReference type="Pfam" id="PF00512">
    <property type="entry name" value="HisKA"/>
    <property type="match status" value="1"/>
</dbReference>
<dbReference type="InterPro" id="IPR004358">
    <property type="entry name" value="Sig_transdc_His_kin-like_C"/>
</dbReference>
<evidence type="ECO:0000256" key="10">
    <source>
        <dbReference type="ARBA" id="ARBA00023012"/>
    </source>
</evidence>
<feature type="coiled-coil region" evidence="12">
    <location>
        <begin position="234"/>
        <end position="268"/>
    </location>
</feature>
<comment type="caution">
    <text evidence="16">The sequence shown here is derived from an EMBL/GenBank/DDBJ whole genome shotgun (WGS) entry which is preliminary data.</text>
</comment>
<protein>
    <recommendedName>
        <fullName evidence="3">histidine kinase</fullName>
        <ecNumber evidence="3">2.7.13.3</ecNumber>
    </recommendedName>
</protein>
<dbReference type="InterPro" id="IPR003594">
    <property type="entry name" value="HATPase_dom"/>
</dbReference>
<dbReference type="PRINTS" id="PR00344">
    <property type="entry name" value="BCTRLSENSOR"/>
</dbReference>
<evidence type="ECO:0000256" key="3">
    <source>
        <dbReference type="ARBA" id="ARBA00012438"/>
    </source>
</evidence>
<dbReference type="CDD" id="cd00082">
    <property type="entry name" value="HisKA"/>
    <property type="match status" value="1"/>
</dbReference>
<dbReference type="SMART" id="SM00304">
    <property type="entry name" value="HAMP"/>
    <property type="match status" value="1"/>
</dbReference>
<dbReference type="EMBL" id="JAHZIK010001221">
    <property type="protein sequence ID" value="MBW7458507.1"/>
    <property type="molecule type" value="Genomic_DNA"/>
</dbReference>
<evidence type="ECO:0000313" key="17">
    <source>
        <dbReference type="Proteomes" id="UP001519887"/>
    </source>
</evidence>
<dbReference type="Gene3D" id="6.10.340.10">
    <property type="match status" value="1"/>
</dbReference>
<evidence type="ECO:0000259" key="15">
    <source>
        <dbReference type="PROSITE" id="PS50885"/>
    </source>
</evidence>
<dbReference type="Gene3D" id="1.10.287.130">
    <property type="match status" value="1"/>
</dbReference>
<keyword evidence="13" id="KW-1133">Transmembrane helix</keyword>
<dbReference type="InterPro" id="IPR036097">
    <property type="entry name" value="HisK_dim/P_sf"/>
</dbReference>
<dbReference type="SMART" id="SM00388">
    <property type="entry name" value="HisKA"/>
    <property type="match status" value="1"/>
</dbReference>
<dbReference type="PANTHER" id="PTHR45453:SF3">
    <property type="entry name" value="HISTIDINE KINASE"/>
    <property type="match status" value="1"/>
</dbReference>
<keyword evidence="17" id="KW-1185">Reference proteome</keyword>